<dbReference type="PROSITE" id="PS50801">
    <property type="entry name" value="STAS"/>
    <property type="match status" value="1"/>
</dbReference>
<dbReference type="InterPro" id="IPR002645">
    <property type="entry name" value="STAS_dom"/>
</dbReference>
<dbReference type="InterPro" id="IPR036513">
    <property type="entry name" value="STAS_dom_sf"/>
</dbReference>
<dbReference type="Gene3D" id="3.30.750.24">
    <property type="entry name" value="STAS domain"/>
    <property type="match status" value="1"/>
</dbReference>
<proteinExistence type="predicted"/>
<dbReference type="CDD" id="cd07043">
    <property type="entry name" value="STAS_anti-anti-sigma_factors"/>
    <property type="match status" value="1"/>
</dbReference>
<accession>A0A4R6SGH3</accession>
<protein>
    <submittedName>
        <fullName evidence="2">Anti-anti-sigma factor</fullName>
    </submittedName>
</protein>
<dbReference type="Proteomes" id="UP000295444">
    <property type="component" value="Unassembled WGS sequence"/>
</dbReference>
<comment type="caution">
    <text evidence="2">The sequence shown here is derived from an EMBL/GenBank/DDBJ whole genome shotgun (WGS) entry which is preliminary data.</text>
</comment>
<dbReference type="Pfam" id="PF01740">
    <property type="entry name" value="STAS"/>
    <property type="match status" value="1"/>
</dbReference>
<evidence type="ECO:0000259" key="1">
    <source>
        <dbReference type="PROSITE" id="PS50801"/>
    </source>
</evidence>
<dbReference type="EMBL" id="SNXZ01000002">
    <property type="protein sequence ID" value="TDQ00743.1"/>
    <property type="molecule type" value="Genomic_DNA"/>
</dbReference>
<reference evidence="2 3" key="1">
    <citation type="submission" date="2019-03" db="EMBL/GenBank/DDBJ databases">
        <title>Genomic Encyclopedia of Type Strains, Phase IV (KMG-IV): sequencing the most valuable type-strain genomes for metagenomic binning, comparative biology and taxonomic classification.</title>
        <authorList>
            <person name="Goeker M."/>
        </authorList>
    </citation>
    <scope>NUCLEOTIDE SEQUENCE [LARGE SCALE GENOMIC DNA]</scope>
    <source>
        <strain evidence="2 3">DSM 45361</strain>
    </source>
</reference>
<dbReference type="SUPFAM" id="SSF52091">
    <property type="entry name" value="SpoIIaa-like"/>
    <property type="match status" value="1"/>
</dbReference>
<organism evidence="2 3">
    <name type="scientific">Labedaea rhizosphaerae</name>
    <dbReference type="NCBI Taxonomy" id="598644"/>
    <lineage>
        <taxon>Bacteria</taxon>
        <taxon>Bacillati</taxon>
        <taxon>Actinomycetota</taxon>
        <taxon>Actinomycetes</taxon>
        <taxon>Pseudonocardiales</taxon>
        <taxon>Pseudonocardiaceae</taxon>
        <taxon>Labedaea</taxon>
    </lineage>
</organism>
<gene>
    <name evidence="2" type="ORF">EV186_102609</name>
</gene>
<sequence length="129" mass="13657">MPRIGVTDTVENDALAIAISGDLDLLTASACACELTRALADRPPECRVVVLDMRGVGFCGAVGIRMLRTFAGHCAELGLYVCILAGKKSVVRRIVELAELEEVLPVVDDVTAATNWLPLAGQASMSDRS</sequence>
<keyword evidence="3" id="KW-1185">Reference proteome</keyword>
<feature type="domain" description="STAS" evidence="1">
    <location>
        <begin position="4"/>
        <end position="117"/>
    </location>
</feature>
<evidence type="ECO:0000313" key="2">
    <source>
        <dbReference type="EMBL" id="TDQ00743.1"/>
    </source>
</evidence>
<evidence type="ECO:0000313" key="3">
    <source>
        <dbReference type="Proteomes" id="UP000295444"/>
    </source>
</evidence>
<name>A0A4R6SGH3_LABRH</name>
<dbReference type="AlphaFoldDB" id="A0A4R6SGH3"/>